<keyword evidence="15" id="KW-1185">Reference proteome</keyword>
<evidence type="ECO:0000313" key="14">
    <source>
        <dbReference type="EMBL" id="GGD68739.1"/>
    </source>
</evidence>
<dbReference type="EMBL" id="BMHP01000002">
    <property type="protein sequence ID" value="GGD68739.1"/>
    <property type="molecule type" value="Genomic_DNA"/>
</dbReference>
<comment type="pathway">
    <text evidence="1">Nitrogen metabolism; urea cycle; L-ornithine and urea from L-arginine: step 1/1.</text>
</comment>
<comment type="cofactor">
    <cofactor evidence="10 13">
        <name>Mn(2+)</name>
        <dbReference type="ChEBI" id="CHEBI:29035"/>
    </cofactor>
    <text evidence="10 13">Binds 2 manganese ions per subunit.</text>
</comment>
<dbReference type="GO" id="GO:0006525">
    <property type="term" value="P:arginine metabolic process"/>
    <property type="evidence" value="ECO:0007669"/>
    <property type="project" value="UniProtKB-KW"/>
</dbReference>
<dbReference type="Pfam" id="PF00491">
    <property type="entry name" value="Arginase"/>
    <property type="match status" value="1"/>
</dbReference>
<evidence type="ECO:0000256" key="3">
    <source>
        <dbReference type="ARBA" id="ARBA00018123"/>
    </source>
</evidence>
<comment type="caution">
    <text evidence="14">The sequence shown here is derived from an EMBL/GenBank/DDBJ whole genome shotgun (WGS) entry which is preliminary data.</text>
</comment>
<dbReference type="PANTHER" id="PTHR43782">
    <property type="entry name" value="ARGINASE"/>
    <property type="match status" value="1"/>
</dbReference>
<feature type="binding site" evidence="10">
    <location>
        <position position="229"/>
    </location>
    <ligand>
        <name>Mn(2+)</name>
        <dbReference type="ChEBI" id="CHEBI:29035"/>
        <label>1</label>
    </ligand>
</feature>
<dbReference type="InterPro" id="IPR006035">
    <property type="entry name" value="Ureohydrolase"/>
</dbReference>
<dbReference type="PROSITE" id="PS51409">
    <property type="entry name" value="ARGINASE_2"/>
    <property type="match status" value="1"/>
</dbReference>
<dbReference type="GO" id="GO:0005737">
    <property type="term" value="C:cytoplasm"/>
    <property type="evidence" value="ECO:0007669"/>
    <property type="project" value="TreeGrafter"/>
</dbReference>
<evidence type="ECO:0000256" key="8">
    <source>
        <dbReference type="ARBA" id="ARBA00047391"/>
    </source>
</evidence>
<dbReference type="CDD" id="cd09989">
    <property type="entry name" value="Arginase"/>
    <property type="match status" value="1"/>
</dbReference>
<dbReference type="NCBIfam" id="TIGR01229">
    <property type="entry name" value="rocF_arginase"/>
    <property type="match status" value="1"/>
</dbReference>
<keyword evidence="4 13" id="KW-0056">Arginine metabolism</keyword>
<dbReference type="GO" id="GO:0004053">
    <property type="term" value="F:arginase activity"/>
    <property type="evidence" value="ECO:0007669"/>
    <property type="project" value="UniProtKB-UniRule"/>
</dbReference>
<dbReference type="Proteomes" id="UP000612456">
    <property type="component" value="Unassembled WGS sequence"/>
</dbReference>
<keyword evidence="6 12" id="KW-0378">Hydrolase</keyword>
<dbReference type="Gene3D" id="3.40.800.10">
    <property type="entry name" value="Ureohydrolase domain"/>
    <property type="match status" value="1"/>
</dbReference>
<evidence type="ECO:0000256" key="2">
    <source>
        <dbReference type="ARBA" id="ARBA00012168"/>
    </source>
</evidence>
<comment type="catalytic activity">
    <reaction evidence="8 13">
        <text>L-arginine + H2O = urea + L-ornithine</text>
        <dbReference type="Rhea" id="RHEA:20569"/>
        <dbReference type="ChEBI" id="CHEBI:15377"/>
        <dbReference type="ChEBI" id="CHEBI:16199"/>
        <dbReference type="ChEBI" id="CHEBI:32682"/>
        <dbReference type="ChEBI" id="CHEBI:46911"/>
        <dbReference type="EC" id="3.5.3.1"/>
    </reaction>
</comment>
<evidence type="ECO:0000256" key="4">
    <source>
        <dbReference type="ARBA" id="ARBA00022503"/>
    </source>
</evidence>
<protein>
    <recommendedName>
        <fullName evidence="3 9">Arginase</fullName>
        <ecNumber evidence="2 9">3.5.3.1</ecNumber>
    </recommendedName>
</protein>
<dbReference type="EC" id="3.5.3.1" evidence="2 9"/>
<dbReference type="GO" id="GO:0030145">
    <property type="term" value="F:manganese ion binding"/>
    <property type="evidence" value="ECO:0007669"/>
    <property type="project" value="TreeGrafter"/>
</dbReference>
<feature type="binding site" evidence="10">
    <location>
        <position position="125"/>
    </location>
    <ligand>
        <name>Mn(2+)</name>
        <dbReference type="ChEBI" id="CHEBI:29035"/>
        <label>1</label>
    </ligand>
</feature>
<reference evidence="14" key="1">
    <citation type="journal article" date="2014" name="Int. J. Syst. Evol. Microbiol.">
        <title>Complete genome sequence of Corynebacterium casei LMG S-19264T (=DSM 44701T), isolated from a smear-ripened cheese.</title>
        <authorList>
            <consortium name="US DOE Joint Genome Institute (JGI-PGF)"/>
            <person name="Walter F."/>
            <person name="Albersmeier A."/>
            <person name="Kalinowski J."/>
            <person name="Ruckert C."/>
        </authorList>
    </citation>
    <scope>NUCLEOTIDE SEQUENCE</scope>
    <source>
        <strain evidence="14">CGMCC 1.15178</strain>
    </source>
</reference>
<evidence type="ECO:0000256" key="1">
    <source>
        <dbReference type="ARBA" id="ARBA00005098"/>
    </source>
</evidence>
<accession>A0A917DT81</accession>
<organism evidence="14 15">
    <name type="scientific">Paenibacillus nasutitermitis</name>
    <dbReference type="NCBI Taxonomy" id="1652958"/>
    <lineage>
        <taxon>Bacteria</taxon>
        <taxon>Bacillati</taxon>
        <taxon>Bacillota</taxon>
        <taxon>Bacilli</taxon>
        <taxon>Bacillales</taxon>
        <taxon>Paenibacillaceae</taxon>
        <taxon>Paenibacillus</taxon>
    </lineage>
</organism>
<comment type="similarity">
    <text evidence="11 12">Belongs to the arginase family.</text>
</comment>
<evidence type="ECO:0000256" key="12">
    <source>
        <dbReference type="RuleBase" id="RU003684"/>
    </source>
</evidence>
<feature type="binding site" evidence="10">
    <location>
        <position position="127"/>
    </location>
    <ligand>
        <name>Mn(2+)</name>
        <dbReference type="ChEBI" id="CHEBI:29035"/>
        <label>1</label>
    </ligand>
</feature>
<name>A0A917DT81_9BACL</name>
<reference evidence="14" key="2">
    <citation type="submission" date="2020-09" db="EMBL/GenBank/DDBJ databases">
        <authorList>
            <person name="Sun Q."/>
            <person name="Zhou Y."/>
        </authorList>
    </citation>
    <scope>NUCLEOTIDE SEQUENCE</scope>
    <source>
        <strain evidence="14">CGMCC 1.15178</strain>
    </source>
</reference>
<dbReference type="PROSITE" id="PS01053">
    <property type="entry name" value="ARGINASE_1"/>
    <property type="match status" value="1"/>
</dbReference>
<evidence type="ECO:0000256" key="9">
    <source>
        <dbReference type="NCBIfam" id="TIGR01229"/>
    </source>
</evidence>
<evidence type="ECO:0000256" key="5">
    <source>
        <dbReference type="ARBA" id="ARBA00022723"/>
    </source>
</evidence>
<dbReference type="PRINTS" id="PR00116">
    <property type="entry name" value="ARGINASE"/>
</dbReference>
<proteinExistence type="inferred from homology"/>
<dbReference type="PIRSF" id="PIRSF036979">
    <property type="entry name" value="Arginase"/>
    <property type="match status" value="1"/>
</dbReference>
<dbReference type="InterPro" id="IPR023696">
    <property type="entry name" value="Ureohydrolase_dom_sf"/>
</dbReference>
<dbReference type="PANTHER" id="PTHR43782:SF3">
    <property type="entry name" value="ARGINASE"/>
    <property type="match status" value="1"/>
</dbReference>
<evidence type="ECO:0000256" key="10">
    <source>
        <dbReference type="PIRSR" id="PIRSR036979-1"/>
    </source>
</evidence>
<evidence type="ECO:0000313" key="15">
    <source>
        <dbReference type="Proteomes" id="UP000612456"/>
    </source>
</evidence>
<sequence length="300" mass="32234">MLQKQVAILPVPFDWGASRRGAAGGPQAVILAGLEQKLQQLGLNYSLHREFHLQDPPADRRSSKRMKHWGRVHDMSLAVSGEIARLVSCGYFPLTLGGDHSIAMGTIAGLTEHKQRLGVIWIDAHADLNTPRTSPSGNLHGMSLAAGLGHGDSRFTRLRGFSPKLQPGRIVLVGARQLDEGEKQLIRTLGVTCFTMQDIDRLGMARVMEQTIRIASNGSDGIHVSFDIDCIDPGEAPGTGTPVRGGLSYREAHLAMEMLAETGAVTSADMVEVNPLLDPSSGTARLAVELIGSLLGERIL</sequence>
<dbReference type="InterPro" id="IPR020855">
    <property type="entry name" value="Ureohydrolase_Mn_BS"/>
</dbReference>
<dbReference type="RefSeq" id="WP_188992582.1">
    <property type="nucleotide sequence ID" value="NZ_BMHP01000002.1"/>
</dbReference>
<keyword evidence="5 10" id="KW-0479">Metal-binding</keyword>
<feature type="binding site" evidence="10">
    <location>
        <position position="100"/>
    </location>
    <ligand>
        <name>Mn(2+)</name>
        <dbReference type="ChEBI" id="CHEBI:29035"/>
        <label>1</label>
    </ligand>
</feature>
<dbReference type="AlphaFoldDB" id="A0A917DT81"/>
<keyword evidence="7 10" id="KW-0464">Manganese</keyword>
<evidence type="ECO:0000256" key="7">
    <source>
        <dbReference type="ARBA" id="ARBA00023211"/>
    </source>
</evidence>
<evidence type="ECO:0000256" key="6">
    <source>
        <dbReference type="ARBA" id="ARBA00022801"/>
    </source>
</evidence>
<evidence type="ECO:0000256" key="13">
    <source>
        <dbReference type="RuleBase" id="RU361159"/>
    </source>
</evidence>
<dbReference type="InterPro" id="IPR014033">
    <property type="entry name" value="Arginase"/>
</dbReference>
<feature type="binding site" evidence="10">
    <location>
        <position position="123"/>
    </location>
    <ligand>
        <name>Mn(2+)</name>
        <dbReference type="ChEBI" id="CHEBI:29035"/>
        <label>1</label>
    </ligand>
</feature>
<gene>
    <name evidence="14" type="ORF">GCM10010911_28170</name>
</gene>
<evidence type="ECO:0000256" key="11">
    <source>
        <dbReference type="PROSITE-ProRule" id="PRU00742"/>
    </source>
</evidence>
<feature type="binding site" evidence="10">
    <location>
        <position position="227"/>
    </location>
    <ligand>
        <name>Mn(2+)</name>
        <dbReference type="ChEBI" id="CHEBI:29035"/>
        <label>1</label>
    </ligand>
</feature>
<dbReference type="FunFam" id="3.40.800.10:FF:000012">
    <property type="entry name" value="Arginase"/>
    <property type="match status" value="1"/>
</dbReference>
<dbReference type="SUPFAM" id="SSF52768">
    <property type="entry name" value="Arginase/deacetylase"/>
    <property type="match status" value="1"/>
</dbReference>